<dbReference type="RefSeq" id="WP_149113264.1">
    <property type="nucleotide sequence ID" value="NZ_CP042425.1"/>
</dbReference>
<dbReference type="PANTHER" id="PTHR43155">
    <property type="entry name" value="CYCLIC DI-GMP PHOSPHODIESTERASE PA4108-RELATED"/>
    <property type="match status" value="1"/>
</dbReference>
<gene>
    <name evidence="3" type="ORF">PX52LOC_05846</name>
</gene>
<accession>A0A5C1ALF9</accession>
<feature type="domain" description="HD-GYP" evidence="2">
    <location>
        <begin position="166"/>
        <end position="361"/>
    </location>
</feature>
<evidence type="ECO:0000259" key="1">
    <source>
        <dbReference type="PROSITE" id="PS51831"/>
    </source>
</evidence>
<name>A0A5C1ALF9_9BACT</name>
<feature type="domain" description="HD" evidence="1">
    <location>
        <begin position="188"/>
        <end position="310"/>
    </location>
</feature>
<dbReference type="OrthoDB" id="9804747at2"/>
<dbReference type="PROSITE" id="PS51831">
    <property type="entry name" value="HD"/>
    <property type="match status" value="1"/>
</dbReference>
<dbReference type="InterPro" id="IPR003607">
    <property type="entry name" value="HD/PDEase_dom"/>
</dbReference>
<dbReference type="AlphaFoldDB" id="A0A5C1ALF9"/>
<keyword evidence="4" id="KW-1185">Reference proteome</keyword>
<dbReference type="Proteomes" id="UP000324974">
    <property type="component" value="Chromosome"/>
</dbReference>
<dbReference type="SUPFAM" id="SSF109604">
    <property type="entry name" value="HD-domain/PDEase-like"/>
    <property type="match status" value="1"/>
</dbReference>
<dbReference type="InterPro" id="IPR006674">
    <property type="entry name" value="HD_domain"/>
</dbReference>
<dbReference type="KEGG" id="lrs:PX52LOC_05846"/>
<dbReference type="SMART" id="SM00471">
    <property type="entry name" value="HDc"/>
    <property type="match status" value="1"/>
</dbReference>
<dbReference type="PANTHER" id="PTHR43155:SF2">
    <property type="entry name" value="CYCLIC DI-GMP PHOSPHODIESTERASE PA4108"/>
    <property type="match status" value="1"/>
</dbReference>
<reference evidence="4" key="1">
    <citation type="submission" date="2019-08" db="EMBL/GenBank/DDBJ databases">
        <title>Limnoglobus roseus gen. nov., sp. nov., a novel freshwater planctomycete with a giant genome from the family Gemmataceae.</title>
        <authorList>
            <person name="Kulichevskaya I.S."/>
            <person name="Naumoff D.G."/>
            <person name="Miroshnikov K."/>
            <person name="Ivanova A."/>
            <person name="Philippov D.A."/>
            <person name="Hakobyan A."/>
            <person name="Rijpstra I.C."/>
            <person name="Sinninghe Damste J.S."/>
            <person name="Liesack W."/>
            <person name="Dedysh S.N."/>
        </authorList>
    </citation>
    <scope>NUCLEOTIDE SEQUENCE [LARGE SCALE GENOMIC DNA]</scope>
    <source>
        <strain evidence="4">PX52</strain>
    </source>
</reference>
<dbReference type="InterPro" id="IPR037522">
    <property type="entry name" value="HD_GYP_dom"/>
</dbReference>
<organism evidence="3 4">
    <name type="scientific">Limnoglobus roseus</name>
    <dbReference type="NCBI Taxonomy" id="2598579"/>
    <lineage>
        <taxon>Bacteria</taxon>
        <taxon>Pseudomonadati</taxon>
        <taxon>Planctomycetota</taxon>
        <taxon>Planctomycetia</taxon>
        <taxon>Gemmatales</taxon>
        <taxon>Gemmataceae</taxon>
        <taxon>Limnoglobus</taxon>
    </lineage>
</organism>
<dbReference type="PROSITE" id="PS51832">
    <property type="entry name" value="HD_GYP"/>
    <property type="match status" value="1"/>
</dbReference>
<dbReference type="CDD" id="cd00077">
    <property type="entry name" value="HDc"/>
    <property type="match status" value="1"/>
</dbReference>
<dbReference type="EMBL" id="CP042425">
    <property type="protein sequence ID" value="QEL18806.1"/>
    <property type="molecule type" value="Genomic_DNA"/>
</dbReference>
<dbReference type="Pfam" id="PF13487">
    <property type="entry name" value="HD_5"/>
    <property type="match status" value="1"/>
</dbReference>
<evidence type="ECO:0000313" key="3">
    <source>
        <dbReference type="EMBL" id="QEL18806.1"/>
    </source>
</evidence>
<dbReference type="Gene3D" id="1.10.3210.10">
    <property type="entry name" value="Hypothetical protein af1432"/>
    <property type="match status" value="1"/>
</dbReference>
<protein>
    <submittedName>
        <fullName evidence="3">HD-GYP domain-containing protein</fullName>
    </submittedName>
</protein>
<evidence type="ECO:0000313" key="4">
    <source>
        <dbReference type="Proteomes" id="UP000324974"/>
    </source>
</evidence>
<evidence type="ECO:0000259" key="2">
    <source>
        <dbReference type="PROSITE" id="PS51832"/>
    </source>
</evidence>
<sequence length="394" mass="42790">MSNTTERPARRDTTPATNSDHWTVLESLLTQLSDTSSTNQAVAYAVEAARVAVEADVAFWFSKSTGKVNGLSGKKSFTPEQAVALAKALLGRLPAGSETLRWVKPAASSVSGQPEAAVVASDTRTQGCIIVLSFDPEHRFDDGDTKAVRMALKILLSQRAQGQAATKTLLNGLLQSLTTIMDAKDPYTAGHSERVARIAVLLVRQMGLPPALEGDVYLAGLLHDVGNIGLPDQLLHRPKRLTPDELEDVRRHSVIGERIVASIRPFDRLRPAVRHHHEHYNGAGYPDGLTGEAIPLLARVIAVADACDAMMSPRRYRAARSPYEIDAVFTAESGRQFDPVVVRAFMAVRHEIYPPIYQKGIGESAFHAIDAIVNNLTDGSMVAFPTVKDDDTSR</sequence>
<proteinExistence type="predicted"/>